<name>A0ABN6X618_9MICO</name>
<evidence type="ECO:0000313" key="3">
    <source>
        <dbReference type="Proteomes" id="UP001321543"/>
    </source>
</evidence>
<gene>
    <name evidence="2" type="ORF">GCM10025863_27450</name>
</gene>
<evidence type="ECO:0000259" key="1">
    <source>
        <dbReference type="Pfam" id="PF13280"/>
    </source>
</evidence>
<feature type="domain" description="WYL" evidence="1">
    <location>
        <begin position="67"/>
        <end position="132"/>
    </location>
</feature>
<dbReference type="Proteomes" id="UP001321543">
    <property type="component" value="Chromosome"/>
</dbReference>
<dbReference type="PANTHER" id="PTHR34580:SF1">
    <property type="entry name" value="PROTEIN PAFC"/>
    <property type="match status" value="1"/>
</dbReference>
<protein>
    <recommendedName>
        <fullName evidence="1">WYL domain-containing protein</fullName>
    </recommendedName>
</protein>
<dbReference type="InterPro" id="IPR026881">
    <property type="entry name" value="WYL_dom"/>
</dbReference>
<dbReference type="RefSeq" id="WP_286300638.1">
    <property type="nucleotide sequence ID" value="NZ_AP027728.1"/>
</dbReference>
<dbReference type="PROSITE" id="PS52050">
    <property type="entry name" value="WYL"/>
    <property type="match status" value="1"/>
</dbReference>
<dbReference type="EMBL" id="AP027728">
    <property type="protein sequence ID" value="BDZ40131.1"/>
    <property type="molecule type" value="Genomic_DNA"/>
</dbReference>
<keyword evidence="3" id="KW-1185">Reference proteome</keyword>
<accession>A0ABN6X618</accession>
<evidence type="ECO:0000313" key="2">
    <source>
        <dbReference type="EMBL" id="BDZ40131.1"/>
    </source>
</evidence>
<reference evidence="3" key="1">
    <citation type="journal article" date="2019" name="Int. J. Syst. Evol. Microbiol.">
        <title>The Global Catalogue of Microorganisms (GCM) 10K type strain sequencing project: providing services to taxonomists for standard genome sequencing and annotation.</title>
        <authorList>
            <consortium name="The Broad Institute Genomics Platform"/>
            <consortium name="The Broad Institute Genome Sequencing Center for Infectious Disease"/>
            <person name="Wu L."/>
            <person name="Ma J."/>
        </authorList>
    </citation>
    <scope>NUCLEOTIDE SEQUENCE [LARGE SCALE GENOMIC DNA]</scope>
    <source>
        <strain evidence="3">NBRC 106310</strain>
    </source>
</reference>
<dbReference type="PANTHER" id="PTHR34580">
    <property type="match status" value="1"/>
</dbReference>
<dbReference type="Pfam" id="PF13280">
    <property type="entry name" value="WYL"/>
    <property type="match status" value="1"/>
</dbReference>
<sequence length="159" mass="17686">MNFTPDAAVAVAVALRLTDASPFHPAARTALHKLTFAMDDADASSARERAQRVHFLRDRPARPRVPRAIADALSTRRVLRMSYVDRNGRHTAREIEPLGYVEADGVWCLVAWCRLRDGIRAFRIDRIRGVTVTAGTPEPRPLTGDDLDIAYGSLEPLEL</sequence>
<organism evidence="2 3">
    <name type="scientific">Microbacterium suwonense</name>
    <dbReference type="NCBI Taxonomy" id="683047"/>
    <lineage>
        <taxon>Bacteria</taxon>
        <taxon>Bacillati</taxon>
        <taxon>Actinomycetota</taxon>
        <taxon>Actinomycetes</taxon>
        <taxon>Micrococcales</taxon>
        <taxon>Microbacteriaceae</taxon>
        <taxon>Microbacterium</taxon>
    </lineage>
</organism>
<dbReference type="InterPro" id="IPR051534">
    <property type="entry name" value="CBASS_pafABC_assoc_protein"/>
</dbReference>
<proteinExistence type="predicted"/>